<reference evidence="2 3" key="1">
    <citation type="submission" date="2012-01" db="EMBL/GenBank/DDBJ databases">
        <title>The Genome Sequence of Helcococcus kunzii ATCC 51366.</title>
        <authorList>
            <consortium name="The Broad Institute Genome Sequencing Platform"/>
            <person name="Earl A."/>
            <person name="Ward D."/>
            <person name="Feldgarden M."/>
            <person name="Gevers D."/>
            <person name="Huys G."/>
            <person name="Young S.K."/>
            <person name="Zeng Q."/>
            <person name="Gargeya S."/>
            <person name="Fitzgerald M."/>
            <person name="Haas B."/>
            <person name="Abouelleil A."/>
            <person name="Alvarado L."/>
            <person name="Arachchi H.M."/>
            <person name="Berlin A."/>
            <person name="Chapman S.B."/>
            <person name="Gearin G."/>
            <person name="Goldberg J."/>
            <person name="Griggs A."/>
            <person name="Gujja S."/>
            <person name="Hansen M."/>
            <person name="Heiman D."/>
            <person name="Howarth C."/>
            <person name="Larimer J."/>
            <person name="Lui A."/>
            <person name="MacDonald P.J.P."/>
            <person name="McCowen C."/>
            <person name="Montmayeur A."/>
            <person name="Murphy C."/>
            <person name="Neiman D."/>
            <person name="Pearson M."/>
            <person name="Priest M."/>
            <person name="Roberts A."/>
            <person name="Saif S."/>
            <person name="Shea T."/>
            <person name="Sisk P."/>
            <person name="Stolte C."/>
            <person name="Sykes S."/>
            <person name="Wortman J."/>
            <person name="Nusbaum C."/>
            <person name="Birren B."/>
        </authorList>
    </citation>
    <scope>NUCLEOTIDE SEQUENCE [LARGE SCALE GENOMIC DNA]</scope>
    <source>
        <strain evidence="2 3">ATCC 51366</strain>
    </source>
</reference>
<dbReference type="PANTHER" id="PTHR40032">
    <property type="entry name" value="EXPORTED PROTEIN-RELATED"/>
    <property type="match status" value="1"/>
</dbReference>
<dbReference type="GeneID" id="96999834"/>
<evidence type="ECO:0000313" key="3">
    <source>
        <dbReference type="Proteomes" id="UP000004191"/>
    </source>
</evidence>
<accession>H3NPU2</accession>
<evidence type="ECO:0000259" key="1">
    <source>
        <dbReference type="Pfam" id="PF12671"/>
    </source>
</evidence>
<dbReference type="PATRIC" id="fig|883114.3.peg.1356"/>
<feature type="domain" description="Putative amidase" evidence="1">
    <location>
        <begin position="185"/>
        <end position="349"/>
    </location>
</feature>
<proteinExistence type="predicted"/>
<organism evidence="2 3">
    <name type="scientific">Helcococcus kunzii ATCC 51366</name>
    <dbReference type="NCBI Taxonomy" id="883114"/>
    <lineage>
        <taxon>Bacteria</taxon>
        <taxon>Bacillati</taxon>
        <taxon>Bacillota</taxon>
        <taxon>Tissierellia</taxon>
        <taxon>Tissierellales</taxon>
        <taxon>Peptoniphilaceae</taxon>
        <taxon>Helcococcus</taxon>
    </lineage>
</organism>
<name>H3NPU2_9FIRM</name>
<dbReference type="Proteomes" id="UP000004191">
    <property type="component" value="Unassembled WGS sequence"/>
</dbReference>
<dbReference type="Pfam" id="PF12671">
    <property type="entry name" value="Amidase_6"/>
    <property type="match status" value="1"/>
</dbReference>
<protein>
    <recommendedName>
        <fullName evidence="1">Putative amidase domain-containing protein</fullName>
    </recommendedName>
</protein>
<dbReference type="EMBL" id="AGEI01000024">
    <property type="protein sequence ID" value="EHR33320.1"/>
    <property type="molecule type" value="Genomic_DNA"/>
</dbReference>
<keyword evidence="3" id="KW-1185">Reference proteome</keyword>
<dbReference type="AlphaFoldDB" id="H3NPU2"/>
<dbReference type="STRING" id="883114.HMPREF9709_01364"/>
<comment type="caution">
    <text evidence="2">The sequence shown here is derived from an EMBL/GenBank/DDBJ whole genome shotgun (WGS) entry which is preliminary data.</text>
</comment>
<dbReference type="InterPro" id="IPR024301">
    <property type="entry name" value="Amidase_6"/>
</dbReference>
<sequence length="357" mass="41897">MKKKFMLIIFLIIFSIGTNLSYAYEESNLNYKTMVPRINIKDKKENLYVQFSDQNHEFEKFVRKNYVLLDKMQKKYNISDKISINNWEEYENVIKKEYNENNLSSENKEMIDFFDIFENKYKNDEIINKVKYKDFEGLEFLLPSNSDYVENEIGKGYDLDNTDISIIKRQKELGISFRATKLPNMNSAISYAIKYAKNPNTKKYHYFRSGDCANFVSQILEAGGVKQTVYKERHKGWWHTTGNWHIPFVGSEHQHSQAWSMADTFVRYMGISSTTTNHETFSARINKGTIIAADFSNDGDWDHVAFVVAADNYSKNYSGKKYYDYKVAQHTSNYLAWTSSSENGWENIKGRFAIVRQ</sequence>
<dbReference type="HOGENOM" id="CLU_775615_0_0_9"/>
<dbReference type="eggNOG" id="ENOG5032525">
    <property type="taxonomic scope" value="Bacteria"/>
</dbReference>
<gene>
    <name evidence="2" type="ORF">HMPREF9709_01364</name>
</gene>
<dbReference type="OrthoDB" id="9812429at2"/>
<dbReference type="PANTHER" id="PTHR40032:SF1">
    <property type="entry name" value="EXPORTED PROTEIN"/>
    <property type="match status" value="1"/>
</dbReference>
<dbReference type="RefSeq" id="WP_005398879.1">
    <property type="nucleotide sequence ID" value="NZ_JH601088.1"/>
</dbReference>
<evidence type="ECO:0000313" key="2">
    <source>
        <dbReference type="EMBL" id="EHR33320.1"/>
    </source>
</evidence>